<feature type="transmembrane region" description="Helical" evidence="7">
    <location>
        <begin position="139"/>
        <end position="157"/>
    </location>
</feature>
<dbReference type="PANTHER" id="PTHR33048">
    <property type="entry name" value="PTH11-LIKE INTEGRAL MEMBRANE PROTEIN (AFU_ORTHOLOGUE AFUA_5G11245)"/>
    <property type="match status" value="1"/>
</dbReference>
<gene>
    <name evidence="9" type="ORF">FOTG_01573</name>
</gene>
<evidence type="ECO:0000259" key="8">
    <source>
        <dbReference type="Pfam" id="PF20684"/>
    </source>
</evidence>
<feature type="transmembrane region" description="Helical" evidence="7">
    <location>
        <begin position="285"/>
        <end position="306"/>
    </location>
</feature>
<keyword evidence="2 7" id="KW-0812">Transmembrane</keyword>
<evidence type="ECO:0000256" key="4">
    <source>
        <dbReference type="ARBA" id="ARBA00023136"/>
    </source>
</evidence>
<dbReference type="HOGENOM" id="CLU_019101_0_0_1"/>
<name>X0M9M0_FUSOX</name>
<accession>X0M9M0</accession>
<keyword evidence="4 7" id="KW-0472">Membrane</keyword>
<comment type="similarity">
    <text evidence="5">Belongs to the SAT4 family.</text>
</comment>
<feature type="compositionally biased region" description="Polar residues" evidence="6">
    <location>
        <begin position="385"/>
        <end position="395"/>
    </location>
</feature>
<dbReference type="Proteomes" id="UP000030701">
    <property type="component" value="Unassembled WGS sequence"/>
</dbReference>
<feature type="transmembrane region" description="Helical" evidence="7">
    <location>
        <begin position="169"/>
        <end position="191"/>
    </location>
</feature>
<dbReference type="Pfam" id="PF20684">
    <property type="entry name" value="Fung_rhodopsin"/>
    <property type="match status" value="1"/>
</dbReference>
<dbReference type="InterPro" id="IPR052337">
    <property type="entry name" value="SAT4-like"/>
</dbReference>
<reference evidence="9" key="1">
    <citation type="submission" date="2011-11" db="EMBL/GenBank/DDBJ databases">
        <title>The Genome Sequence of Fusarium oxysporum Cotton.</title>
        <authorList>
            <consortium name="The Broad Institute Genome Sequencing Platform"/>
            <person name="Ma L.-J."/>
            <person name="Gale L.R."/>
            <person name="Schwartz D.C."/>
            <person name="Zhou S."/>
            <person name="Corby-Kistler H."/>
            <person name="Young S.K."/>
            <person name="Zeng Q."/>
            <person name="Gargeya S."/>
            <person name="Fitzgerald M."/>
            <person name="Haas B."/>
            <person name="Abouelleil A."/>
            <person name="Alvarado L."/>
            <person name="Arachchi H.M."/>
            <person name="Berlin A."/>
            <person name="Brown A."/>
            <person name="Chapman S.B."/>
            <person name="Chen Z."/>
            <person name="Dunbar C."/>
            <person name="Freedman E."/>
            <person name="Gearin G."/>
            <person name="Goldberg J."/>
            <person name="Griggs A."/>
            <person name="Gujja S."/>
            <person name="Heiman D."/>
            <person name="Howarth C."/>
            <person name="Larson L."/>
            <person name="Lui A."/>
            <person name="MacDonald P.J.P."/>
            <person name="Montmayeur A."/>
            <person name="Murphy C."/>
            <person name="Neiman D."/>
            <person name="Pearson M."/>
            <person name="Priest M."/>
            <person name="Roberts A."/>
            <person name="Saif S."/>
            <person name="Shea T."/>
            <person name="Shenoy N."/>
            <person name="Sisk P."/>
            <person name="Stolte C."/>
            <person name="Sykes S."/>
            <person name="Wortman J."/>
            <person name="Nusbaum C."/>
            <person name="Birren B."/>
        </authorList>
    </citation>
    <scope>NUCLEOTIDE SEQUENCE [LARGE SCALE GENOMIC DNA]</scope>
    <source>
        <strain evidence="9">25433</strain>
    </source>
</reference>
<comment type="subcellular location">
    <subcellularLocation>
        <location evidence="1">Membrane</location>
        <topology evidence="1">Multi-pass membrane protein</topology>
    </subcellularLocation>
</comment>
<keyword evidence="3 7" id="KW-1133">Transmembrane helix</keyword>
<feature type="transmembrane region" description="Helical" evidence="7">
    <location>
        <begin position="211"/>
        <end position="239"/>
    </location>
</feature>
<evidence type="ECO:0000256" key="7">
    <source>
        <dbReference type="SAM" id="Phobius"/>
    </source>
</evidence>
<dbReference type="PANTHER" id="PTHR33048:SF2">
    <property type="entry name" value="SRPK"/>
    <property type="match status" value="1"/>
</dbReference>
<evidence type="ECO:0000256" key="5">
    <source>
        <dbReference type="ARBA" id="ARBA00038359"/>
    </source>
</evidence>
<feature type="domain" description="Rhodopsin" evidence="8">
    <location>
        <begin position="65"/>
        <end position="307"/>
    </location>
</feature>
<evidence type="ECO:0000256" key="1">
    <source>
        <dbReference type="ARBA" id="ARBA00004141"/>
    </source>
</evidence>
<dbReference type="InterPro" id="IPR049326">
    <property type="entry name" value="Rhodopsin_dom_fungi"/>
</dbReference>
<feature type="transmembrane region" description="Helical" evidence="7">
    <location>
        <begin position="52"/>
        <end position="69"/>
    </location>
</feature>
<feature type="transmembrane region" description="Helical" evidence="7">
    <location>
        <begin position="81"/>
        <end position="100"/>
    </location>
</feature>
<organism evidence="9">
    <name type="scientific">Fusarium oxysporum f. sp. vasinfectum 25433</name>
    <dbReference type="NCBI Taxonomy" id="1089449"/>
    <lineage>
        <taxon>Eukaryota</taxon>
        <taxon>Fungi</taxon>
        <taxon>Dikarya</taxon>
        <taxon>Ascomycota</taxon>
        <taxon>Pezizomycotina</taxon>
        <taxon>Sordariomycetes</taxon>
        <taxon>Hypocreomycetidae</taxon>
        <taxon>Hypocreales</taxon>
        <taxon>Nectriaceae</taxon>
        <taxon>Fusarium</taxon>
        <taxon>Fusarium oxysporum species complex</taxon>
    </lineage>
</organism>
<evidence type="ECO:0000256" key="3">
    <source>
        <dbReference type="ARBA" id="ARBA00022989"/>
    </source>
</evidence>
<feature type="transmembrane region" description="Helical" evidence="7">
    <location>
        <begin position="251"/>
        <end position="273"/>
    </location>
</feature>
<dbReference type="AlphaFoldDB" id="X0M9M0"/>
<evidence type="ECO:0000256" key="2">
    <source>
        <dbReference type="ARBA" id="ARBA00022692"/>
    </source>
</evidence>
<evidence type="ECO:0000256" key="6">
    <source>
        <dbReference type="SAM" id="MobiDB-lite"/>
    </source>
</evidence>
<reference evidence="9" key="2">
    <citation type="submission" date="2012-05" db="EMBL/GenBank/DDBJ databases">
        <title>The Genome Annotation of Fusarium oxysporum Cotton.</title>
        <authorList>
            <consortium name="The Broad Institute Genomics Platform"/>
            <person name="Ma L.-J."/>
            <person name="Corby-Kistler H."/>
            <person name="Broz K."/>
            <person name="Gale L.R."/>
            <person name="Jonkers W."/>
            <person name="O'Donnell K."/>
            <person name="Ploetz R."/>
            <person name="Steinberg C."/>
            <person name="Schwartz D.C."/>
            <person name="VanEtten H."/>
            <person name="Zhou S."/>
            <person name="Young S.K."/>
            <person name="Zeng Q."/>
            <person name="Gargeya S."/>
            <person name="Fitzgerald M."/>
            <person name="Abouelleil A."/>
            <person name="Alvarado L."/>
            <person name="Chapman S.B."/>
            <person name="Gainer-Dewar J."/>
            <person name="Goldberg J."/>
            <person name="Griggs A."/>
            <person name="Gujja S."/>
            <person name="Hansen M."/>
            <person name="Howarth C."/>
            <person name="Imamovic A."/>
            <person name="Ireland A."/>
            <person name="Larimer J."/>
            <person name="McCowan C."/>
            <person name="Murphy C."/>
            <person name="Pearson M."/>
            <person name="Poon T.W."/>
            <person name="Priest M."/>
            <person name="Roberts A."/>
            <person name="Saif S."/>
            <person name="Shea T."/>
            <person name="Sykes S."/>
            <person name="Wortman J."/>
            <person name="Nusbaum C."/>
            <person name="Birren B."/>
        </authorList>
    </citation>
    <scope>NUCLEOTIDE SEQUENCE</scope>
    <source>
        <strain evidence="9">25433</strain>
    </source>
</reference>
<evidence type="ECO:0000313" key="9">
    <source>
        <dbReference type="EMBL" id="EXM34944.1"/>
    </source>
</evidence>
<feature type="region of interest" description="Disordered" evidence="6">
    <location>
        <begin position="379"/>
        <end position="399"/>
    </location>
</feature>
<sequence>MPARPAISISISIPRSCHSWRASVVSILLGNSCKLKLSIIKKKMATPFQTEAWTEYGLGTLVLFLRYFARWKTVGFKGYQGDDYFALAALVFWTCELVMLELIGQSGTNIGVTDEMGAKMSAAEIAKREFGSKCLLAGWNFYVTLIFTLKGVMLCLYSRMTLGLWQRKIVIWTQLGTVIAYIAVMAAIWGHCTPVHKNWQVYPNPGDTCTLAVANYLTLVVFNIVTDIAIVSIPVPLLWTVKLTIKRKLMIGVLLCSGVFIMVATLLRCVFSLQDIQGINTSTIWAIRETFVAIIAVNAAAIKPLFSASRWLVSSKGSSRDKGTSSYINKHGHPLGTIGGSGISGGISANRHQKYMTQLDDNSSEEHIVGKPEFVGYSKPEVRAGSTTSGQSDNQDGIMVTRTYEVTPGKSTLDV</sequence>
<dbReference type="GO" id="GO:0016020">
    <property type="term" value="C:membrane"/>
    <property type="evidence" value="ECO:0007669"/>
    <property type="project" value="UniProtKB-SubCell"/>
</dbReference>
<proteinExistence type="inferred from homology"/>
<dbReference type="EMBL" id="JH657919">
    <property type="protein sequence ID" value="EXM34944.1"/>
    <property type="molecule type" value="Genomic_DNA"/>
</dbReference>
<protein>
    <recommendedName>
        <fullName evidence="8">Rhodopsin domain-containing protein</fullName>
    </recommendedName>
</protein>
<dbReference type="OrthoDB" id="4329349at2759"/>